<dbReference type="PANTHER" id="PTHR47691:SF3">
    <property type="entry name" value="HTH-TYPE TRANSCRIPTIONAL REGULATOR RV0890C-RELATED"/>
    <property type="match status" value="1"/>
</dbReference>
<accession>A0A1R2BR31</accession>
<dbReference type="EMBL" id="MPUH01000483">
    <property type="protein sequence ID" value="OMJ79194.1"/>
    <property type="molecule type" value="Genomic_DNA"/>
</dbReference>
<keyword evidence="1" id="KW-0175">Coiled coil</keyword>
<dbReference type="Proteomes" id="UP000187209">
    <property type="component" value="Unassembled WGS sequence"/>
</dbReference>
<proteinExistence type="predicted"/>
<organism evidence="2 3">
    <name type="scientific">Stentor coeruleus</name>
    <dbReference type="NCBI Taxonomy" id="5963"/>
    <lineage>
        <taxon>Eukaryota</taxon>
        <taxon>Sar</taxon>
        <taxon>Alveolata</taxon>
        <taxon>Ciliophora</taxon>
        <taxon>Postciliodesmatophora</taxon>
        <taxon>Heterotrichea</taxon>
        <taxon>Heterotrichida</taxon>
        <taxon>Stentoridae</taxon>
        <taxon>Stentor</taxon>
    </lineage>
</organism>
<feature type="coiled-coil region" evidence="1">
    <location>
        <begin position="90"/>
        <end position="117"/>
    </location>
</feature>
<reference evidence="2 3" key="1">
    <citation type="submission" date="2016-11" db="EMBL/GenBank/DDBJ databases">
        <title>The macronuclear genome of Stentor coeruleus: a giant cell with tiny introns.</title>
        <authorList>
            <person name="Slabodnick M."/>
            <person name="Ruby J.G."/>
            <person name="Reiff S.B."/>
            <person name="Swart E.C."/>
            <person name="Gosai S."/>
            <person name="Prabakaran S."/>
            <person name="Witkowska E."/>
            <person name="Larue G.E."/>
            <person name="Fisher S."/>
            <person name="Freeman R.M."/>
            <person name="Gunawardena J."/>
            <person name="Chu W."/>
            <person name="Stover N.A."/>
            <person name="Gregory B.D."/>
            <person name="Nowacki M."/>
            <person name="Derisi J."/>
            <person name="Roy S.W."/>
            <person name="Marshall W.F."/>
            <person name="Sood P."/>
        </authorList>
    </citation>
    <scope>NUCLEOTIDE SEQUENCE [LARGE SCALE GENOMIC DNA]</scope>
    <source>
        <strain evidence="2">WM001</strain>
    </source>
</reference>
<feature type="coiled-coil region" evidence="1">
    <location>
        <begin position="1545"/>
        <end position="1597"/>
    </location>
</feature>
<dbReference type="PANTHER" id="PTHR47691">
    <property type="entry name" value="REGULATOR-RELATED"/>
    <property type="match status" value="1"/>
</dbReference>
<dbReference type="OrthoDB" id="313400at2759"/>
<evidence type="ECO:0000313" key="3">
    <source>
        <dbReference type="Proteomes" id="UP000187209"/>
    </source>
</evidence>
<comment type="caution">
    <text evidence="2">The sequence shown here is derived from an EMBL/GenBank/DDBJ whole genome shotgun (WGS) entry which is preliminary data.</text>
</comment>
<protein>
    <submittedName>
        <fullName evidence="2">Uncharacterized protein</fullName>
    </submittedName>
</protein>
<dbReference type="InterPro" id="IPR027417">
    <property type="entry name" value="P-loop_NTPase"/>
</dbReference>
<gene>
    <name evidence="2" type="ORF">SteCoe_20846</name>
</gene>
<evidence type="ECO:0000256" key="1">
    <source>
        <dbReference type="SAM" id="Coils"/>
    </source>
</evidence>
<evidence type="ECO:0000313" key="2">
    <source>
        <dbReference type="EMBL" id="OMJ79194.1"/>
    </source>
</evidence>
<keyword evidence="3" id="KW-1185">Reference proteome</keyword>
<dbReference type="Gene3D" id="3.40.50.300">
    <property type="entry name" value="P-loop containing nucleotide triphosphate hydrolases"/>
    <property type="match status" value="2"/>
</dbReference>
<name>A0A1R2BR31_9CILI</name>
<sequence length="1647" mass="189214">MKIFYSYEAQGRQKFQRHCLYLNGTFIEEGLTYEDLCKYLKAESANLSENSVLCYYNEDINTYVTLENNDMIPWKNEAKILIRRGHSSAVHEMLERIDLLEKQVRSVEERLERKENEANLRPNTQEIHTKLPYLELDIVFLHASPLVAAIKSGFIPYEDSNLDYESEKTAFMESIQRSCDIRFEALTPENFDELLEYMPKIIVVSCESYYKANGELVLAFEKYDISYDDHGEVGLLYEITSQQLKNMLLAANQYLQVVIVKGKHSQDMAKVFLNAGFSCVIAVNDMSHDIQATRFISEISNQLLAGETIEQAFSNASRGDKSNDGIDIKFEEQKPIYHCCCAHSHKNSCLWVKSCNSMNESEKHFEHSSENCCKNNGNCHLIECEKVLNFTNRYRADKKIACRSYPMQGISITQAYQYLCCCSPEVDHTKLKYSIFCNDDSVLDQSLFESHKKGKPVVRGALSVHLKPPQVKKFTIGRRMEIRELILMTMSTRCVNVIGDCGNGKTMLVKLAAQYAYERRIFKDGVVYLDFFMRTDEIFLYRSIANAMNLPMVKNYEALCSAINELDILLIIDNIDPMLQQYSNSIIEVYNNILMHTSKPKFIIASQMHLNLKGSKMYRIPQFSESQALSLLNHLNRHKKTSECCMNILNVIGKKPADILQISPLLKYDNLEDTIKSESELGISNFCAIKISLQYITKKFSKAQDFLKLLSYFPSGAFKLNIELLCESTIPEYMSILEMLKSEGENTGTWFIHSDKDFDFILLRSNVANYFENNSQTKDMFKACLIHLAIFSRALLKSLLNSPIMIGAEIRNSLFYVNAGIENGMWSPLNAQESGILAGKILDPSQKFTKFETNFWYYIDIMQLHKKIENFDEEAAKALAEIILCTSSIFILLGKTYDALEVIKRGKICCEHFSLDKVESMLNLMTASVKIQSKSFSNVNNYIESSKKYFCNTDDFEGQAECHLLKSIIKEETESLAELSLIRSLSTQEVDGELKKSINLFRRASQELGCARAQLAHAEYKLKTQVNDSEIESDLQDAISVFKKSGFKSWETRARICLSDWYYNGHNVVKSREILSSIDLKKGDVMHDSIITDKLRKMNEIIRSTNGHVISLIKSFPLVEKSSNEQINRAGSIWRYYSNFRTDLFDVLKNTQKKLCVRDDIGTRVKFLENLKDKCTILHLSSEVFSINHVILEGDKGLADILTFEDFSKLVNGSLKSYGVELLVLAMPLSSQLGQFCYENLQVKHVVCFNFLEYPKDGLPAQAVMIFDKAIERFCIDFYRDIVEGMSVRNAFFTAKEAMHRFISEEILRFRFLRIKGKNLVTWWEEYHKNEPLLINERSLEHDECVLSSGNSEGSFIEMSNLPGPSNVDRANLNFFVGRQVEMHNVMNALEETKCVNVFGEEGIGKTQFVSQVVHHLNVRNKYSDGIFLLNLQGKSSLYEVYDSLQEVGLAFYSADIVPTSFLLQKKMLLILDNCDELYTKAYHTFLSLLGIFLQECKISLLIATNVQIQAHDIYNIKKIALRTLNSLESQVVLTMNSQSFYSQMLETQEKMEAYEEGLNKIIRECKGVPKKLIRCAYKLEKHKNEMEQQLMRMRRQDFVQIDEENVHDDGFLSIDTRRRTVNAFGQNEDLYSNNMHSSSSDNFTIK</sequence>
<dbReference type="SUPFAM" id="SSF52540">
    <property type="entry name" value="P-loop containing nucleoside triphosphate hydrolases"/>
    <property type="match status" value="2"/>
</dbReference>